<name>A0A812L1X9_9DINO</name>
<feature type="region of interest" description="Disordered" evidence="2">
    <location>
        <begin position="99"/>
        <end position="138"/>
    </location>
</feature>
<proteinExistence type="predicted"/>
<dbReference type="SUPFAM" id="SSF46565">
    <property type="entry name" value="Chaperone J-domain"/>
    <property type="match status" value="1"/>
</dbReference>
<gene>
    <name evidence="5" type="primary">P58B</name>
    <name evidence="5" type="ORF">SNAT2548_LOCUS10250</name>
</gene>
<organism evidence="5 6">
    <name type="scientific">Symbiodinium natans</name>
    <dbReference type="NCBI Taxonomy" id="878477"/>
    <lineage>
        <taxon>Eukaryota</taxon>
        <taxon>Sar</taxon>
        <taxon>Alveolata</taxon>
        <taxon>Dinophyceae</taxon>
        <taxon>Suessiales</taxon>
        <taxon>Symbiodiniaceae</taxon>
        <taxon>Symbiodinium</taxon>
    </lineage>
</organism>
<dbReference type="GO" id="GO:0051787">
    <property type="term" value="F:misfolded protein binding"/>
    <property type="evidence" value="ECO:0007669"/>
    <property type="project" value="TreeGrafter"/>
</dbReference>
<dbReference type="PANTHER" id="PTHR44360:SF1">
    <property type="entry name" value="DNAJ HOMOLOG SUBFAMILY B MEMBER 9"/>
    <property type="match status" value="1"/>
</dbReference>
<feature type="chain" id="PRO_5032571364" evidence="3">
    <location>
        <begin position="22"/>
        <end position="138"/>
    </location>
</feature>
<protein>
    <submittedName>
        <fullName evidence="5">P58B protein</fullName>
    </submittedName>
</protein>
<comment type="caution">
    <text evidence="5">The sequence shown here is derived from an EMBL/GenBank/DDBJ whole genome shotgun (WGS) entry which is preliminary data.</text>
</comment>
<evidence type="ECO:0000256" key="1">
    <source>
        <dbReference type="ARBA" id="ARBA00023186"/>
    </source>
</evidence>
<dbReference type="AlphaFoldDB" id="A0A812L1X9"/>
<dbReference type="GO" id="GO:0005783">
    <property type="term" value="C:endoplasmic reticulum"/>
    <property type="evidence" value="ECO:0007669"/>
    <property type="project" value="TreeGrafter"/>
</dbReference>
<dbReference type="PROSITE" id="PS00636">
    <property type="entry name" value="DNAJ_1"/>
    <property type="match status" value="1"/>
</dbReference>
<dbReference type="CDD" id="cd06257">
    <property type="entry name" value="DnaJ"/>
    <property type="match status" value="1"/>
</dbReference>
<dbReference type="Pfam" id="PF00226">
    <property type="entry name" value="DnaJ"/>
    <property type="match status" value="1"/>
</dbReference>
<keyword evidence="6" id="KW-1185">Reference proteome</keyword>
<feature type="domain" description="J" evidence="4">
    <location>
        <begin position="28"/>
        <end position="94"/>
    </location>
</feature>
<evidence type="ECO:0000256" key="2">
    <source>
        <dbReference type="SAM" id="MobiDB-lite"/>
    </source>
</evidence>
<evidence type="ECO:0000259" key="4">
    <source>
        <dbReference type="PROSITE" id="PS50076"/>
    </source>
</evidence>
<dbReference type="InterPro" id="IPR018253">
    <property type="entry name" value="DnaJ_domain_CS"/>
</dbReference>
<keyword evidence="3" id="KW-0732">Signal</keyword>
<keyword evidence="1" id="KW-0143">Chaperone</keyword>
<dbReference type="InterPro" id="IPR001623">
    <property type="entry name" value="DnaJ_domain"/>
</dbReference>
<dbReference type="EMBL" id="CAJNDS010000835">
    <property type="protein sequence ID" value="CAE7236819.1"/>
    <property type="molecule type" value="Genomic_DNA"/>
</dbReference>
<dbReference type="GO" id="GO:0036503">
    <property type="term" value="P:ERAD pathway"/>
    <property type="evidence" value="ECO:0007669"/>
    <property type="project" value="TreeGrafter"/>
</dbReference>
<dbReference type="PANTHER" id="PTHR44360">
    <property type="entry name" value="DNAJ HOMOLOG SUBFAMILY B MEMBER 9"/>
    <property type="match status" value="1"/>
</dbReference>
<evidence type="ECO:0000256" key="3">
    <source>
        <dbReference type="SAM" id="SignalP"/>
    </source>
</evidence>
<dbReference type="InterPro" id="IPR036869">
    <property type="entry name" value="J_dom_sf"/>
</dbReference>
<evidence type="ECO:0000313" key="6">
    <source>
        <dbReference type="Proteomes" id="UP000604046"/>
    </source>
</evidence>
<dbReference type="OrthoDB" id="10250354at2759"/>
<dbReference type="Proteomes" id="UP000604046">
    <property type="component" value="Unassembled WGS sequence"/>
</dbReference>
<dbReference type="PRINTS" id="PR00625">
    <property type="entry name" value="JDOMAIN"/>
</dbReference>
<dbReference type="GO" id="GO:0051087">
    <property type="term" value="F:protein-folding chaperone binding"/>
    <property type="evidence" value="ECO:0007669"/>
    <property type="project" value="TreeGrafter"/>
</dbReference>
<sequence length="138" mass="15541">MKNWLLRLALTVVALVPLAGAGSQKEKDYYQVLGVAQDASEADIKRAYKKLALKWHPDKNPDQMEVAQREFIAVQQAYEVLGDADKRRRYDNQKAFFSEESGEEWDGADRGGFEPPGEPVSSLATLTRILNMDELTPQ</sequence>
<dbReference type="PROSITE" id="PS50076">
    <property type="entry name" value="DNAJ_2"/>
    <property type="match status" value="1"/>
</dbReference>
<accession>A0A812L1X9</accession>
<dbReference type="Gene3D" id="1.10.287.110">
    <property type="entry name" value="DnaJ domain"/>
    <property type="match status" value="1"/>
</dbReference>
<reference evidence="5" key="1">
    <citation type="submission" date="2021-02" db="EMBL/GenBank/DDBJ databases">
        <authorList>
            <person name="Dougan E. K."/>
            <person name="Rhodes N."/>
            <person name="Thang M."/>
            <person name="Chan C."/>
        </authorList>
    </citation>
    <scope>NUCLEOTIDE SEQUENCE</scope>
</reference>
<feature type="signal peptide" evidence="3">
    <location>
        <begin position="1"/>
        <end position="21"/>
    </location>
</feature>
<dbReference type="SMART" id="SM00271">
    <property type="entry name" value="DnaJ"/>
    <property type="match status" value="1"/>
</dbReference>
<dbReference type="InterPro" id="IPR051948">
    <property type="entry name" value="Hsp70_co-chaperone_J-domain"/>
</dbReference>
<evidence type="ECO:0000313" key="5">
    <source>
        <dbReference type="EMBL" id="CAE7236819.1"/>
    </source>
</evidence>